<dbReference type="GO" id="GO:0031145">
    <property type="term" value="P:anaphase-promoting complex-dependent catabolic process"/>
    <property type="evidence" value="ECO:0007669"/>
    <property type="project" value="TreeGrafter"/>
</dbReference>
<dbReference type="SUPFAM" id="SSF48452">
    <property type="entry name" value="TPR-like"/>
    <property type="match status" value="1"/>
</dbReference>
<evidence type="ECO:0000256" key="1">
    <source>
        <dbReference type="ARBA" id="ARBA00022803"/>
    </source>
</evidence>
<dbReference type="PANTHER" id="PTHR12558">
    <property type="entry name" value="CELL DIVISION CYCLE 16,23,27"/>
    <property type="match status" value="1"/>
</dbReference>
<dbReference type="InterPro" id="IPR011990">
    <property type="entry name" value="TPR-like_helical_dom_sf"/>
</dbReference>
<dbReference type="EMBL" id="GBHO01014440">
    <property type="protein sequence ID" value="JAG29164.1"/>
    <property type="molecule type" value="Transcribed_RNA"/>
</dbReference>
<sequence length="244" mass="27126">MLHMQALCYYKQSCMLTPNDARTWNAVGTCLEKVGDIQRAKRAYWRAENVVDGDDVALVHLAHIYECEDDIQHALLCHQKLLVKHLLLLPSVASHVVESDAQNLTHQQVLHHLIYVWCLVHEYDPPASILTSVACGAATDGGAGTCVVRSIFDTTIDIYSIQLWEDDIALRSCIFLGTYFLQYSEYIHAEFFLTLASTSTLTFETKDEVGKMLQLVRCRLPPVPVSNFASACTTVDGASSSSSV</sequence>
<accession>A0A0A9YAG6</accession>
<dbReference type="GO" id="GO:0005680">
    <property type="term" value="C:anaphase-promoting complex"/>
    <property type="evidence" value="ECO:0007669"/>
    <property type="project" value="TreeGrafter"/>
</dbReference>
<reference evidence="2" key="1">
    <citation type="journal article" date="2014" name="PLoS ONE">
        <title>Transcriptome-Based Identification of ABC Transporters in the Western Tarnished Plant Bug Lygus hesperus.</title>
        <authorList>
            <person name="Hull J.J."/>
            <person name="Chaney K."/>
            <person name="Geib S.M."/>
            <person name="Fabrick J.A."/>
            <person name="Brent C.S."/>
            <person name="Walsh D."/>
            <person name="Lavine L.C."/>
        </authorList>
    </citation>
    <scope>NUCLEOTIDE SEQUENCE</scope>
</reference>
<organism evidence="2">
    <name type="scientific">Lygus hesperus</name>
    <name type="common">Western plant bug</name>
    <dbReference type="NCBI Taxonomy" id="30085"/>
    <lineage>
        <taxon>Eukaryota</taxon>
        <taxon>Metazoa</taxon>
        <taxon>Ecdysozoa</taxon>
        <taxon>Arthropoda</taxon>
        <taxon>Hexapoda</taxon>
        <taxon>Insecta</taxon>
        <taxon>Pterygota</taxon>
        <taxon>Neoptera</taxon>
        <taxon>Paraneoptera</taxon>
        <taxon>Hemiptera</taxon>
        <taxon>Heteroptera</taxon>
        <taxon>Panheteroptera</taxon>
        <taxon>Cimicomorpha</taxon>
        <taxon>Miridae</taxon>
        <taxon>Mirini</taxon>
        <taxon>Lygus</taxon>
    </lineage>
</organism>
<dbReference type="GO" id="GO:0045842">
    <property type="term" value="P:positive regulation of mitotic metaphase/anaphase transition"/>
    <property type="evidence" value="ECO:0007669"/>
    <property type="project" value="TreeGrafter"/>
</dbReference>
<proteinExistence type="predicted"/>
<dbReference type="Gene3D" id="1.25.40.10">
    <property type="entry name" value="Tetratricopeptide repeat domain"/>
    <property type="match status" value="1"/>
</dbReference>
<dbReference type="AlphaFoldDB" id="A0A0A9YAG6"/>
<keyword evidence="1" id="KW-0802">TPR repeat</keyword>
<dbReference type="GO" id="GO:0051301">
    <property type="term" value="P:cell division"/>
    <property type="evidence" value="ECO:0007669"/>
    <property type="project" value="TreeGrafter"/>
</dbReference>
<reference evidence="2" key="2">
    <citation type="submission" date="2014-07" db="EMBL/GenBank/DDBJ databases">
        <authorList>
            <person name="Hull J."/>
        </authorList>
    </citation>
    <scope>NUCLEOTIDE SEQUENCE</scope>
</reference>
<evidence type="ECO:0000313" key="2">
    <source>
        <dbReference type="EMBL" id="JAG29164.1"/>
    </source>
</evidence>
<dbReference type="GO" id="GO:0016567">
    <property type="term" value="P:protein ubiquitination"/>
    <property type="evidence" value="ECO:0007669"/>
    <property type="project" value="TreeGrafter"/>
</dbReference>
<gene>
    <name evidence="2" type="ORF">CM83_101255</name>
</gene>
<dbReference type="PANTHER" id="PTHR12558:SF10">
    <property type="entry name" value="CELL DIVISION CYCLE PROTEIN 23 HOMOLOG"/>
    <property type="match status" value="1"/>
</dbReference>
<name>A0A0A9YAG6_LYGHE</name>
<protein>
    <submittedName>
        <fullName evidence="2">Uncharacterized protein</fullName>
    </submittedName>
</protein>